<evidence type="ECO:0000313" key="3">
    <source>
        <dbReference type="Proteomes" id="UP000800092"/>
    </source>
</evidence>
<keyword evidence="3" id="KW-1185">Reference proteome</keyword>
<evidence type="ECO:0000256" key="1">
    <source>
        <dbReference type="SAM" id="MobiDB-lite"/>
    </source>
</evidence>
<sequence>MSSHAATFPNGASAFTLSSRDSRPLRSHDIGDSSPRKGKRPPSLKTIRAKEPTTTDSTLEDTKSVHNSRDDDASIEADDEDEDEDDGDSDPDQEVDEEPEVNAPLHSNNLDQAYTNLSRAQTATAGLQNALQFVAEQEHGTGFRHDSLPNHLQSSSGKKRTFSQLARSIPSEYDSSNPLDDGETPCKKVREDAVSNDSTIAHAISHTENVNDDGYDEDIEMLQRATQCEDDDAFVDDDNYDGLDAISDTDEARHIRLIETLDIEAASAASESDFDSDLDIHKALPRPDTIFDFLGTDLTGIANLEGSSNAPLSSQADDHQSHPRKDSTGSARKVRFEDQVQVSSKASSTSSSEIRRDYPDILLSQDNLDVPPFPRGPLGANDPFRGFPSPVGSDGSFWDVTDGTYQPANAHRSDAPGKSPGSSGYESDTSTDDGETTEEDTFVLETISRPRSLLHESLSPSRRQQRANRQMTHTAGSPGSGSESESSARPPPKLPPRGTFRVSIHQRVAMTDWTGQKTLMYNMGEPKCSCNSDLNCISGKLKQNPDVFMPFPQTPNTPAESMNMTFNNLVEDESNVAVPNQPVGPFEAFFPFYSVEPDGTVTQDQLDSLDLDGFELDDGEMDIDINNFISYSDENSDYEEMETEFAVESPSTSEQEQAEADRLASSDAWFEGYDSNTITSFRRNSDRAQQVSRMPEHPSLRSAADLANAYRQGHDSVGDSLITPPRRRRSDLCRSATSRDPQMNMSHSPSPYPLTASSARSAYGDRVAGPAHVLLSPATTHLAFIYDFTSYGSRYRLNDSEDFHSGEAPNLAQKSGLFEF</sequence>
<feature type="compositionally biased region" description="Polar residues" evidence="1">
    <location>
        <begin position="735"/>
        <end position="753"/>
    </location>
</feature>
<name>A0A6A6HFM3_VIRVR</name>
<feature type="compositionally biased region" description="Acidic residues" evidence="1">
    <location>
        <begin position="73"/>
        <end position="100"/>
    </location>
</feature>
<feature type="region of interest" description="Disordered" evidence="1">
    <location>
        <begin position="306"/>
        <end position="499"/>
    </location>
</feature>
<evidence type="ECO:0000313" key="2">
    <source>
        <dbReference type="EMBL" id="KAF2236847.1"/>
    </source>
</evidence>
<organism evidence="2 3">
    <name type="scientific">Viridothelium virens</name>
    <name type="common">Speckled blister lichen</name>
    <name type="synonym">Trypethelium virens</name>
    <dbReference type="NCBI Taxonomy" id="1048519"/>
    <lineage>
        <taxon>Eukaryota</taxon>
        <taxon>Fungi</taxon>
        <taxon>Dikarya</taxon>
        <taxon>Ascomycota</taxon>
        <taxon>Pezizomycotina</taxon>
        <taxon>Dothideomycetes</taxon>
        <taxon>Dothideomycetes incertae sedis</taxon>
        <taxon>Trypetheliales</taxon>
        <taxon>Trypetheliaceae</taxon>
        <taxon>Viridothelium</taxon>
    </lineage>
</organism>
<protein>
    <submittedName>
        <fullName evidence="2">Uncharacterized protein</fullName>
    </submittedName>
</protein>
<feature type="region of interest" description="Disordered" evidence="1">
    <location>
        <begin position="714"/>
        <end position="753"/>
    </location>
</feature>
<feature type="compositionally biased region" description="Low complexity" evidence="1">
    <location>
        <begin position="343"/>
        <end position="352"/>
    </location>
</feature>
<reference evidence="2" key="1">
    <citation type="journal article" date="2020" name="Stud. Mycol.">
        <title>101 Dothideomycetes genomes: a test case for predicting lifestyles and emergence of pathogens.</title>
        <authorList>
            <person name="Haridas S."/>
            <person name="Albert R."/>
            <person name="Binder M."/>
            <person name="Bloem J."/>
            <person name="Labutti K."/>
            <person name="Salamov A."/>
            <person name="Andreopoulos B."/>
            <person name="Baker S."/>
            <person name="Barry K."/>
            <person name="Bills G."/>
            <person name="Bluhm B."/>
            <person name="Cannon C."/>
            <person name="Castanera R."/>
            <person name="Culley D."/>
            <person name="Daum C."/>
            <person name="Ezra D."/>
            <person name="Gonzalez J."/>
            <person name="Henrissat B."/>
            <person name="Kuo A."/>
            <person name="Liang C."/>
            <person name="Lipzen A."/>
            <person name="Lutzoni F."/>
            <person name="Magnuson J."/>
            <person name="Mondo S."/>
            <person name="Nolan M."/>
            <person name="Ohm R."/>
            <person name="Pangilinan J."/>
            <person name="Park H.-J."/>
            <person name="Ramirez L."/>
            <person name="Alfaro M."/>
            <person name="Sun H."/>
            <person name="Tritt A."/>
            <person name="Yoshinaga Y."/>
            <person name="Zwiers L.-H."/>
            <person name="Turgeon B."/>
            <person name="Goodwin S."/>
            <person name="Spatafora J."/>
            <person name="Crous P."/>
            <person name="Grigoriev I."/>
        </authorList>
    </citation>
    <scope>NUCLEOTIDE SEQUENCE</scope>
    <source>
        <strain evidence="2">Tuck. ex Michener</strain>
    </source>
</reference>
<feature type="compositionally biased region" description="Polar residues" evidence="1">
    <location>
        <begin position="306"/>
        <end position="315"/>
    </location>
</feature>
<accession>A0A6A6HFM3</accession>
<feature type="compositionally biased region" description="Basic and acidic residues" evidence="1">
    <location>
        <begin position="20"/>
        <end position="35"/>
    </location>
</feature>
<feature type="compositionally biased region" description="Basic and acidic residues" evidence="1">
    <location>
        <begin position="316"/>
        <end position="327"/>
    </location>
</feature>
<feature type="compositionally biased region" description="Basic and acidic residues" evidence="1">
    <location>
        <begin position="60"/>
        <end position="72"/>
    </location>
</feature>
<feature type="compositionally biased region" description="Acidic residues" evidence="1">
    <location>
        <begin position="429"/>
        <end position="442"/>
    </location>
</feature>
<dbReference type="OrthoDB" id="5399183at2759"/>
<dbReference type="AlphaFoldDB" id="A0A6A6HFM3"/>
<feature type="region of interest" description="Disordered" evidence="1">
    <location>
        <begin position="1"/>
        <end position="116"/>
    </location>
</feature>
<gene>
    <name evidence="2" type="ORF">EV356DRAFT_512593</name>
</gene>
<dbReference type="EMBL" id="ML991783">
    <property type="protein sequence ID" value="KAF2236847.1"/>
    <property type="molecule type" value="Genomic_DNA"/>
</dbReference>
<feature type="compositionally biased region" description="Polar residues" evidence="1">
    <location>
        <begin position="458"/>
        <end position="474"/>
    </location>
</feature>
<dbReference type="Proteomes" id="UP000800092">
    <property type="component" value="Unassembled WGS sequence"/>
</dbReference>
<feature type="compositionally biased region" description="Polar residues" evidence="1">
    <location>
        <begin position="105"/>
        <end position="116"/>
    </location>
</feature>
<feature type="compositionally biased region" description="Polar residues" evidence="1">
    <location>
        <begin position="150"/>
        <end position="166"/>
    </location>
</feature>
<feature type="region of interest" description="Disordered" evidence="1">
    <location>
        <begin position="141"/>
        <end position="185"/>
    </location>
</feature>
<proteinExistence type="predicted"/>
<feature type="compositionally biased region" description="Low complexity" evidence="1">
    <location>
        <begin position="475"/>
        <end position="488"/>
    </location>
</feature>